<feature type="transmembrane region" description="Helical" evidence="1">
    <location>
        <begin position="208"/>
        <end position="228"/>
    </location>
</feature>
<evidence type="ECO:0000313" key="3">
    <source>
        <dbReference type="EMBL" id="KAJ7775964.1"/>
    </source>
</evidence>
<keyword evidence="1" id="KW-0472">Membrane</keyword>
<feature type="domain" description="DUF6533" evidence="2">
    <location>
        <begin position="44"/>
        <end position="82"/>
    </location>
</feature>
<comment type="caution">
    <text evidence="3">The sequence shown here is derived from an EMBL/GenBank/DDBJ whole genome shotgun (WGS) entry which is preliminary data.</text>
</comment>
<evidence type="ECO:0000313" key="4">
    <source>
        <dbReference type="Proteomes" id="UP001215280"/>
    </source>
</evidence>
<feature type="transmembrane region" description="Helical" evidence="1">
    <location>
        <begin position="71"/>
        <end position="93"/>
    </location>
</feature>
<dbReference type="EMBL" id="JARJLG010000013">
    <property type="protein sequence ID" value="KAJ7775964.1"/>
    <property type="molecule type" value="Genomic_DNA"/>
</dbReference>
<dbReference type="Proteomes" id="UP001215280">
    <property type="component" value="Unassembled WGS sequence"/>
</dbReference>
<organism evidence="3 4">
    <name type="scientific">Mycena maculata</name>
    <dbReference type="NCBI Taxonomy" id="230809"/>
    <lineage>
        <taxon>Eukaryota</taxon>
        <taxon>Fungi</taxon>
        <taxon>Dikarya</taxon>
        <taxon>Basidiomycota</taxon>
        <taxon>Agaricomycotina</taxon>
        <taxon>Agaricomycetes</taxon>
        <taxon>Agaricomycetidae</taxon>
        <taxon>Agaricales</taxon>
        <taxon>Marasmiineae</taxon>
        <taxon>Mycenaceae</taxon>
        <taxon>Mycena</taxon>
    </lineage>
</organism>
<gene>
    <name evidence="3" type="ORF">DFH07DRAFT_766904</name>
</gene>
<dbReference type="AlphaFoldDB" id="A0AAD7K104"/>
<feature type="transmembrane region" description="Helical" evidence="1">
    <location>
        <begin position="128"/>
        <end position="150"/>
    </location>
</feature>
<name>A0AAD7K104_9AGAR</name>
<dbReference type="Pfam" id="PF20151">
    <property type="entry name" value="DUF6533"/>
    <property type="match status" value="1"/>
</dbReference>
<sequence length="291" mass="31547">MDAVSLDVATVAQGQRFRSSIFLAGFGTSSPCSGAIGYSLRNPVVLLYDHLMTLPSEVKYIWARPTKRSSAWFLFVRYPALLCNLSMTAVIFGNFSPELQTILCLRELLARGTLAIRVCAMYGFNRRVFVSLSIAAIVTVSVAAVCVNPSSCGSILTLLSGRLLDPAAPLKRCYLDAMSQRHGHDLAVAWESLLVGDMLILGLTLRRVVYFGIICAVNLANIVILYCGDVRVPLKLRSAAHSWISVTMVSRLMLNLHDAAMGGSGDSITGQDPDPMRFQWPTEIGTVGATA</sequence>
<keyword evidence="4" id="KW-1185">Reference proteome</keyword>
<keyword evidence="1" id="KW-0812">Transmembrane</keyword>
<accession>A0AAD7K104</accession>
<evidence type="ECO:0000256" key="1">
    <source>
        <dbReference type="SAM" id="Phobius"/>
    </source>
</evidence>
<keyword evidence="1" id="KW-1133">Transmembrane helix</keyword>
<evidence type="ECO:0000259" key="2">
    <source>
        <dbReference type="Pfam" id="PF20151"/>
    </source>
</evidence>
<proteinExistence type="predicted"/>
<dbReference type="InterPro" id="IPR045340">
    <property type="entry name" value="DUF6533"/>
</dbReference>
<reference evidence="3" key="1">
    <citation type="submission" date="2023-03" db="EMBL/GenBank/DDBJ databases">
        <title>Massive genome expansion in bonnet fungi (Mycena s.s.) driven by repeated elements and novel gene families across ecological guilds.</title>
        <authorList>
            <consortium name="Lawrence Berkeley National Laboratory"/>
            <person name="Harder C.B."/>
            <person name="Miyauchi S."/>
            <person name="Viragh M."/>
            <person name="Kuo A."/>
            <person name="Thoen E."/>
            <person name="Andreopoulos B."/>
            <person name="Lu D."/>
            <person name="Skrede I."/>
            <person name="Drula E."/>
            <person name="Henrissat B."/>
            <person name="Morin E."/>
            <person name="Kohler A."/>
            <person name="Barry K."/>
            <person name="LaButti K."/>
            <person name="Morin E."/>
            <person name="Salamov A."/>
            <person name="Lipzen A."/>
            <person name="Mereny Z."/>
            <person name="Hegedus B."/>
            <person name="Baldrian P."/>
            <person name="Stursova M."/>
            <person name="Weitz H."/>
            <person name="Taylor A."/>
            <person name="Grigoriev I.V."/>
            <person name="Nagy L.G."/>
            <person name="Martin F."/>
            <person name="Kauserud H."/>
        </authorList>
    </citation>
    <scope>NUCLEOTIDE SEQUENCE</scope>
    <source>
        <strain evidence="3">CBHHK188m</strain>
    </source>
</reference>
<protein>
    <recommendedName>
        <fullName evidence="2">DUF6533 domain-containing protein</fullName>
    </recommendedName>
</protein>